<gene>
    <name evidence="2" type="ORF">PAPYR_468</name>
</gene>
<organism evidence="2 3">
    <name type="scientific">Paratrimastix pyriformis</name>
    <dbReference type="NCBI Taxonomy" id="342808"/>
    <lineage>
        <taxon>Eukaryota</taxon>
        <taxon>Metamonada</taxon>
        <taxon>Preaxostyla</taxon>
        <taxon>Paratrimastigidae</taxon>
        <taxon>Paratrimastix</taxon>
    </lineage>
</organism>
<accession>A0ABQ8UY47</accession>
<dbReference type="EMBL" id="JAPMOS010000002">
    <property type="protein sequence ID" value="KAJ4462500.1"/>
    <property type="molecule type" value="Genomic_DNA"/>
</dbReference>
<dbReference type="Proteomes" id="UP001141327">
    <property type="component" value="Unassembled WGS sequence"/>
</dbReference>
<proteinExistence type="predicted"/>
<evidence type="ECO:0000313" key="2">
    <source>
        <dbReference type="EMBL" id="KAJ4462500.1"/>
    </source>
</evidence>
<feature type="region of interest" description="Disordered" evidence="1">
    <location>
        <begin position="151"/>
        <end position="172"/>
    </location>
</feature>
<feature type="compositionally biased region" description="Polar residues" evidence="1">
    <location>
        <begin position="151"/>
        <end position="163"/>
    </location>
</feature>
<reference evidence="2" key="1">
    <citation type="journal article" date="2022" name="bioRxiv">
        <title>Genomics of Preaxostyla Flagellates Illuminates Evolutionary Transitions and the Path Towards Mitochondrial Loss.</title>
        <authorList>
            <person name="Novak L.V.F."/>
            <person name="Treitli S.C."/>
            <person name="Pyrih J."/>
            <person name="Halakuc P."/>
            <person name="Pipaliya S.V."/>
            <person name="Vacek V."/>
            <person name="Brzon O."/>
            <person name="Soukal P."/>
            <person name="Eme L."/>
            <person name="Dacks J.B."/>
            <person name="Karnkowska A."/>
            <person name="Elias M."/>
            <person name="Hampl V."/>
        </authorList>
    </citation>
    <scope>NUCLEOTIDE SEQUENCE</scope>
    <source>
        <strain evidence="2">RCP-MX</strain>
    </source>
</reference>
<evidence type="ECO:0000313" key="3">
    <source>
        <dbReference type="Proteomes" id="UP001141327"/>
    </source>
</evidence>
<evidence type="ECO:0000256" key="1">
    <source>
        <dbReference type="SAM" id="MobiDB-lite"/>
    </source>
</evidence>
<comment type="caution">
    <text evidence="2">The sequence shown here is derived from an EMBL/GenBank/DDBJ whole genome shotgun (WGS) entry which is preliminary data.</text>
</comment>
<keyword evidence="3" id="KW-1185">Reference proteome</keyword>
<sequence length="962" mass="102513">MEISQPFTRSSRQASRKLRNLDRLVRFVVYALALFACVRASDLYRYEINLDHYLDSFANFMGHLRLQGQLDVSERSTGLIINTHHFQLYSGEPVALHPDQAMVSQIPETVFVEGKAHTLTAFWVPKDTTPVGLAVTRSLMAFFQYSLPSTTTSNGQPASSWSGPNPHHRGTTADYSLADSANPEVLSIRRHVTTHRGSLQTHHHTRWEDMTSAGVPRRATLTQSFVVADPGLGPHRATLSGLLGMPAVEAPTGGLETPTGAHNMLSHLSGQATLRLLDAQPGNGVSDAADDAAIPPAGYTRHLVGEEAPALHATTTGSCPLEGLEEVLRGLAGGLQAGREDVDVDVDDEGRLGAGEALGAALLEAVRAAERCADQRASALAGHLLGSWLHGHTRPARLHTLRTALGPHALSRVQQAPLAALWLPTEANGGLVDGGLATRWAEVEAVMSCSFEASEAYRELIGRVQMGCASENRTADPARCAAALTALGNAGPLPADTRRFVAPHLSATAEPILRAAALAAAPRAALWAPSLVSASLQPLLSDPSNPALQAAALQAAQETLCLAASHAHAALQGARLARPVEALAGLHRVALAAIEVRATADGQSESGHATSSSADRLFRSAAVAYLRATIPESALSPAQQATLVLWSAQKQGQEQETEMNGGDMMMVMDAEEAAGWPAEPFGEVATAVGGTGGTVLHYQAAHTTNPSHTIVHREEPLLHLSLVPIPRANTYLPTLWNRCWHLSLVPIPRANTYLPTLLLPHPSVARQENFKEANHLKLPDSNIRDIGGPGAHRARTVTFGGPTLGATATTRTVHYARRRAGVHGETFEVHLAAEVDATVQPQWVPTAPLLHVEAQFSGAFAFPNLLPTPNRTYADPAAPLTAPATRAVSMALGQLTAPLANTGPLLTNLDSQLATLVDTMQYWRDGCNGQMPLLTAALVSELFLQIPSPIWWQWDKTSTDRI</sequence>
<name>A0ABQ8UY47_9EUKA</name>
<protein>
    <submittedName>
        <fullName evidence="2">Uncharacterized protein</fullName>
    </submittedName>
</protein>